<dbReference type="Proteomes" id="UP000515152">
    <property type="component" value="Chromosome 18"/>
</dbReference>
<gene>
    <name evidence="4" type="primary">LOC116224666</name>
</gene>
<organism evidence="3 4">
    <name type="scientific">Clupea harengus</name>
    <name type="common">Atlantic herring</name>
    <dbReference type="NCBI Taxonomy" id="7950"/>
    <lineage>
        <taxon>Eukaryota</taxon>
        <taxon>Metazoa</taxon>
        <taxon>Chordata</taxon>
        <taxon>Craniata</taxon>
        <taxon>Vertebrata</taxon>
        <taxon>Euteleostomi</taxon>
        <taxon>Actinopterygii</taxon>
        <taxon>Neopterygii</taxon>
        <taxon>Teleostei</taxon>
        <taxon>Clupei</taxon>
        <taxon>Clupeiformes</taxon>
        <taxon>Clupeoidei</taxon>
        <taxon>Clupeidae</taxon>
        <taxon>Clupea</taxon>
    </lineage>
</organism>
<evidence type="ECO:0000313" key="4">
    <source>
        <dbReference type="RefSeq" id="XP_031441023.2"/>
    </source>
</evidence>
<name>A0A6P8GQM5_CLUHA</name>
<evidence type="ECO:0000313" key="3">
    <source>
        <dbReference type="Proteomes" id="UP000515152"/>
    </source>
</evidence>
<accession>A0A6P8GQM5</accession>
<feature type="compositionally biased region" description="Polar residues" evidence="1">
    <location>
        <begin position="141"/>
        <end position="153"/>
    </location>
</feature>
<feature type="transmembrane region" description="Helical" evidence="2">
    <location>
        <begin position="28"/>
        <end position="54"/>
    </location>
</feature>
<dbReference type="AlphaFoldDB" id="A0A6P8GQM5"/>
<sequence>MPVTHQCNEDKTTVPSVQLYLKDSRVELFIVLSIMVVFTVATVVLLNVYALMVFGVPVHGRSSDNERTMQNTRGDDAGEDSVATPTPNPPNHTTSAQTQATGEASEDAVVTATLNSQNKTTSYQPGVTGEASKDAVVATPTPNLQNLTTSAHTEATDEPSEDDSVTTPAPVPPNLTTLAQNETTGNILCNT</sequence>
<keyword evidence="3" id="KW-1185">Reference proteome</keyword>
<evidence type="ECO:0000256" key="2">
    <source>
        <dbReference type="SAM" id="Phobius"/>
    </source>
</evidence>
<evidence type="ECO:0000256" key="1">
    <source>
        <dbReference type="SAM" id="MobiDB-lite"/>
    </source>
</evidence>
<keyword evidence="2" id="KW-1133">Transmembrane helix</keyword>
<keyword evidence="2" id="KW-0812">Transmembrane</keyword>
<feature type="region of interest" description="Disordered" evidence="1">
    <location>
        <begin position="60"/>
        <end position="108"/>
    </location>
</feature>
<reference evidence="4" key="1">
    <citation type="submission" date="2025-08" db="UniProtKB">
        <authorList>
            <consortium name="RefSeq"/>
        </authorList>
    </citation>
    <scope>IDENTIFICATION</scope>
</reference>
<feature type="region of interest" description="Disordered" evidence="1">
    <location>
        <begin position="141"/>
        <end position="191"/>
    </location>
</feature>
<protein>
    <submittedName>
        <fullName evidence="4">Uncharacterized protein LOC116224666 isoform X3</fullName>
    </submittedName>
</protein>
<dbReference type="GeneID" id="116224666"/>
<proteinExistence type="predicted"/>
<feature type="compositionally biased region" description="Polar residues" evidence="1">
    <location>
        <begin position="174"/>
        <end position="191"/>
    </location>
</feature>
<dbReference type="RefSeq" id="XP_031441023.2">
    <property type="nucleotide sequence ID" value="XM_031585163.2"/>
</dbReference>
<keyword evidence="2" id="KW-0472">Membrane</keyword>